<organism evidence="1 2">
    <name type="scientific">Multifurca ochricompacta</name>
    <dbReference type="NCBI Taxonomy" id="376703"/>
    <lineage>
        <taxon>Eukaryota</taxon>
        <taxon>Fungi</taxon>
        <taxon>Dikarya</taxon>
        <taxon>Basidiomycota</taxon>
        <taxon>Agaricomycotina</taxon>
        <taxon>Agaricomycetes</taxon>
        <taxon>Russulales</taxon>
        <taxon>Russulaceae</taxon>
        <taxon>Multifurca</taxon>
    </lineage>
</organism>
<feature type="non-terminal residue" evidence="1">
    <location>
        <position position="1"/>
    </location>
</feature>
<dbReference type="EMBL" id="WTXG01000009">
    <property type="protein sequence ID" value="KAI0303345.1"/>
    <property type="molecule type" value="Genomic_DNA"/>
</dbReference>
<keyword evidence="2" id="KW-1185">Reference proteome</keyword>
<keyword evidence="1" id="KW-0808">Transferase</keyword>
<dbReference type="GO" id="GO:0008168">
    <property type="term" value="F:methyltransferase activity"/>
    <property type="evidence" value="ECO:0007669"/>
    <property type="project" value="UniProtKB-KW"/>
</dbReference>
<dbReference type="CDD" id="cd02440">
    <property type="entry name" value="AdoMet_MTases"/>
    <property type="match status" value="1"/>
</dbReference>
<dbReference type="Gene3D" id="3.40.50.150">
    <property type="entry name" value="Vaccinia Virus protein VP39"/>
    <property type="match status" value="1"/>
</dbReference>
<feature type="non-terminal residue" evidence="1">
    <location>
        <position position="178"/>
    </location>
</feature>
<gene>
    <name evidence="1" type="ORF">B0F90DRAFT_1560545</name>
</gene>
<dbReference type="AlphaFoldDB" id="A0AAD4QPM2"/>
<sequence length="178" mass="19535">LDEDTTSVLDYACGPGTVSRALAPYVAQLVGVDISPRMVEIYNARANAQGLEPHEMRAVGSLIELEGQQRRFDVIVCSMAYHHILSVRDVSRDLVAYLKPGGTLAVADIIRDDDSEGGDKPAIMADYAHIVAHTRGFSEKEMIALFEGVGLKNVSFERFTSAKRNGRDVYFFLITGVK</sequence>
<dbReference type="InterPro" id="IPR029063">
    <property type="entry name" value="SAM-dependent_MTases_sf"/>
</dbReference>
<dbReference type="Proteomes" id="UP001203297">
    <property type="component" value="Unassembled WGS sequence"/>
</dbReference>
<accession>A0AAD4QPM2</accession>
<name>A0AAD4QPM2_9AGAM</name>
<proteinExistence type="predicted"/>
<dbReference type="SUPFAM" id="SSF53335">
    <property type="entry name" value="S-adenosyl-L-methionine-dependent methyltransferases"/>
    <property type="match status" value="1"/>
</dbReference>
<reference evidence="1" key="1">
    <citation type="journal article" date="2022" name="New Phytol.">
        <title>Evolutionary transition to the ectomycorrhizal habit in the genomes of a hyperdiverse lineage of mushroom-forming fungi.</title>
        <authorList>
            <person name="Looney B."/>
            <person name="Miyauchi S."/>
            <person name="Morin E."/>
            <person name="Drula E."/>
            <person name="Courty P.E."/>
            <person name="Kohler A."/>
            <person name="Kuo A."/>
            <person name="LaButti K."/>
            <person name="Pangilinan J."/>
            <person name="Lipzen A."/>
            <person name="Riley R."/>
            <person name="Andreopoulos W."/>
            <person name="He G."/>
            <person name="Johnson J."/>
            <person name="Nolan M."/>
            <person name="Tritt A."/>
            <person name="Barry K.W."/>
            <person name="Grigoriev I.V."/>
            <person name="Nagy L.G."/>
            <person name="Hibbett D."/>
            <person name="Henrissat B."/>
            <person name="Matheny P.B."/>
            <person name="Labbe J."/>
            <person name="Martin F.M."/>
        </authorList>
    </citation>
    <scope>NUCLEOTIDE SEQUENCE</scope>
    <source>
        <strain evidence="1">BPL690</strain>
    </source>
</reference>
<evidence type="ECO:0000313" key="1">
    <source>
        <dbReference type="EMBL" id="KAI0303345.1"/>
    </source>
</evidence>
<comment type="caution">
    <text evidence="1">The sequence shown here is derived from an EMBL/GenBank/DDBJ whole genome shotgun (WGS) entry which is preliminary data.</text>
</comment>
<dbReference type="GO" id="GO:0032259">
    <property type="term" value="P:methylation"/>
    <property type="evidence" value="ECO:0007669"/>
    <property type="project" value="UniProtKB-KW"/>
</dbReference>
<keyword evidence="1" id="KW-0489">Methyltransferase</keyword>
<evidence type="ECO:0000313" key="2">
    <source>
        <dbReference type="Proteomes" id="UP001203297"/>
    </source>
</evidence>
<protein>
    <submittedName>
        <fullName evidence="1">S-adenosyl-L-methionine-dependent methyltransferase</fullName>
    </submittedName>
</protein>
<dbReference type="PANTHER" id="PTHR43861">
    <property type="entry name" value="TRANS-ACONITATE 2-METHYLTRANSFERASE-RELATED"/>
    <property type="match status" value="1"/>
</dbReference>
<dbReference type="Pfam" id="PF13489">
    <property type="entry name" value="Methyltransf_23"/>
    <property type="match status" value="1"/>
</dbReference>